<dbReference type="PROSITE" id="PS51819">
    <property type="entry name" value="VOC"/>
    <property type="match status" value="1"/>
</dbReference>
<dbReference type="InterPro" id="IPR041581">
    <property type="entry name" value="Glyoxalase_6"/>
</dbReference>
<sequence length="133" mass="14606">MDTPTFHGGVNLAMKIPEARYEATVAFYRETLGLPVAEHSSTGSPAVTRTHSVEFGPITLWLDRVDDSRERAEVWLEVRTDDLSAATTHLARAGTATCDEVEPFDDPDTRAHWIGNPAGIVHLLAEHRDASRG</sequence>
<comment type="caution">
    <text evidence="2">The sequence shown here is derived from an EMBL/GenBank/DDBJ whole genome shotgun (WGS) entry which is preliminary data.</text>
</comment>
<gene>
    <name evidence="2" type="ORF">FOE67_09215</name>
</gene>
<accession>A0A7W3T2E5</accession>
<dbReference type="RefSeq" id="WP_182662431.1">
    <property type="nucleotide sequence ID" value="NZ_VKHS01000156.1"/>
</dbReference>
<dbReference type="AlphaFoldDB" id="A0A7W3T2E5"/>
<dbReference type="Gene3D" id="3.10.180.10">
    <property type="entry name" value="2,3-Dihydroxybiphenyl 1,2-Dioxygenase, domain 1"/>
    <property type="match status" value="1"/>
</dbReference>
<dbReference type="Pfam" id="PF18029">
    <property type="entry name" value="Glyoxalase_6"/>
    <property type="match status" value="1"/>
</dbReference>
<organism evidence="2 3">
    <name type="scientific">Streptomyces calidiresistens</name>
    <dbReference type="NCBI Taxonomy" id="1485586"/>
    <lineage>
        <taxon>Bacteria</taxon>
        <taxon>Bacillati</taxon>
        <taxon>Actinomycetota</taxon>
        <taxon>Actinomycetes</taxon>
        <taxon>Kitasatosporales</taxon>
        <taxon>Streptomycetaceae</taxon>
        <taxon>Streptomyces</taxon>
    </lineage>
</organism>
<dbReference type="InterPro" id="IPR037523">
    <property type="entry name" value="VOC_core"/>
</dbReference>
<protein>
    <recommendedName>
        <fullName evidence="1">VOC domain-containing protein</fullName>
    </recommendedName>
</protein>
<evidence type="ECO:0000313" key="2">
    <source>
        <dbReference type="EMBL" id="MBB0229690.1"/>
    </source>
</evidence>
<evidence type="ECO:0000313" key="3">
    <source>
        <dbReference type="Proteomes" id="UP000530234"/>
    </source>
</evidence>
<reference evidence="3" key="1">
    <citation type="submission" date="2019-10" db="EMBL/GenBank/DDBJ databases">
        <title>Streptomyces sp. nov., a novel actinobacterium isolated from alkaline environment.</title>
        <authorList>
            <person name="Golinska P."/>
        </authorList>
    </citation>
    <scope>NUCLEOTIDE SEQUENCE [LARGE SCALE GENOMIC DNA]</scope>
    <source>
        <strain evidence="3">DSM 42108</strain>
    </source>
</reference>
<dbReference type="SUPFAM" id="SSF54593">
    <property type="entry name" value="Glyoxalase/Bleomycin resistance protein/Dihydroxybiphenyl dioxygenase"/>
    <property type="match status" value="1"/>
</dbReference>
<dbReference type="InterPro" id="IPR029068">
    <property type="entry name" value="Glyas_Bleomycin-R_OHBP_Dase"/>
</dbReference>
<name>A0A7W3T2E5_9ACTN</name>
<keyword evidence="3" id="KW-1185">Reference proteome</keyword>
<feature type="domain" description="VOC" evidence="1">
    <location>
        <begin position="9"/>
        <end position="127"/>
    </location>
</feature>
<dbReference type="Proteomes" id="UP000530234">
    <property type="component" value="Unassembled WGS sequence"/>
</dbReference>
<evidence type="ECO:0000259" key="1">
    <source>
        <dbReference type="PROSITE" id="PS51819"/>
    </source>
</evidence>
<proteinExistence type="predicted"/>
<dbReference type="EMBL" id="VKHS01000156">
    <property type="protein sequence ID" value="MBB0229690.1"/>
    <property type="molecule type" value="Genomic_DNA"/>
</dbReference>